<reference evidence="2 3" key="2">
    <citation type="journal article" date="2011" name="ISME J.">
        <title>RNA-seq reveals cooperative metabolic interactions between two termite-gut spirochete species in co-culture.</title>
        <authorList>
            <person name="Rosenthal A.Z."/>
            <person name="Matson E.G."/>
            <person name="Eldar A."/>
            <person name="Leadbetter J.R."/>
        </authorList>
    </citation>
    <scope>NUCLEOTIDE SEQUENCE [LARGE SCALE GENOMIC DNA]</scope>
    <source>
        <strain evidence="3">ATCC BAA-887 / DSM 12427 / ZAS-2</strain>
    </source>
</reference>
<proteinExistence type="predicted"/>
<dbReference type="AlphaFoldDB" id="F5YN39"/>
<feature type="transmembrane region" description="Helical" evidence="1">
    <location>
        <begin position="45"/>
        <end position="62"/>
    </location>
</feature>
<feature type="transmembrane region" description="Helical" evidence="1">
    <location>
        <begin position="21"/>
        <end position="39"/>
    </location>
</feature>
<feature type="transmembrane region" description="Helical" evidence="1">
    <location>
        <begin position="316"/>
        <end position="341"/>
    </location>
</feature>
<dbReference type="EMBL" id="CP001843">
    <property type="protein sequence ID" value="AEF83600.1"/>
    <property type="molecule type" value="Genomic_DNA"/>
</dbReference>
<keyword evidence="3" id="KW-1185">Reference proteome</keyword>
<sequence length="390" mass="46376">MNNFLYFKFRKIKILNVSYKSILEWIFVIFLFFTGQPFYTWNNLLYKYSIVVCSAIFIFNFAPNKKNGICISILFYLYLIVSLKNTNMNFGLALAFWSLFIASPIFLKNTFRKYLILFSIMLIPSIVIYILVYFIRIKIPNIIISIPARDYSYNAFPFLIHPNVVNVLRFCAYYSEPGQLGTACSILFIANGFTIKRKANIPILIAGLLSLSFAFYLLMFIYIVLFLKVKYKIVILLIISILFLYVFNENEFVKNYTFRRLEIKNGKLIGDNRTNQFFDYGYNRYKKTNNYFWGIDSKTADYYIFRDGSSSYKNIILRYGFIFFCIYCFMVSFIAFSYLGFQKTLIAFLLILFGTMYQRPFVEYINYLYLIYCSIFYMSDRVKYYTGYIS</sequence>
<feature type="transmembrane region" description="Helical" evidence="1">
    <location>
        <begin position="361"/>
        <end position="378"/>
    </location>
</feature>
<dbReference type="HOGENOM" id="CLU_651557_0_0_12"/>
<dbReference type="eggNOG" id="ENOG5033BXM">
    <property type="taxonomic scope" value="Bacteria"/>
</dbReference>
<keyword evidence="1" id="KW-1133">Transmembrane helix</keyword>
<feature type="transmembrane region" description="Helical" evidence="1">
    <location>
        <begin position="203"/>
        <end position="225"/>
    </location>
</feature>
<dbReference type="Proteomes" id="UP000009223">
    <property type="component" value="Chromosome"/>
</dbReference>
<feature type="transmembrane region" description="Helical" evidence="1">
    <location>
        <begin position="114"/>
        <end position="135"/>
    </location>
</feature>
<evidence type="ECO:0000256" key="1">
    <source>
        <dbReference type="SAM" id="Phobius"/>
    </source>
</evidence>
<organism evidence="2 3">
    <name type="scientific">Treponema primitia (strain ATCC BAA-887 / DSM 12427 / ZAS-2)</name>
    <dbReference type="NCBI Taxonomy" id="545694"/>
    <lineage>
        <taxon>Bacteria</taxon>
        <taxon>Pseudomonadati</taxon>
        <taxon>Spirochaetota</taxon>
        <taxon>Spirochaetia</taxon>
        <taxon>Spirochaetales</taxon>
        <taxon>Treponemataceae</taxon>
        <taxon>Treponema</taxon>
    </lineage>
</organism>
<feature type="transmembrane region" description="Helical" evidence="1">
    <location>
        <begin position="74"/>
        <end position="102"/>
    </location>
</feature>
<protein>
    <submittedName>
        <fullName evidence="2">Putative membrane protein</fullName>
    </submittedName>
</protein>
<reference evidence="3" key="1">
    <citation type="submission" date="2009-12" db="EMBL/GenBank/DDBJ databases">
        <title>Complete sequence of Treponema primitia strain ZAS-2.</title>
        <authorList>
            <person name="Tetu S.G."/>
            <person name="Matson E."/>
            <person name="Ren Q."/>
            <person name="Seshadri R."/>
            <person name="Elbourne L."/>
            <person name="Hassan K.A."/>
            <person name="Durkin A."/>
            <person name="Radune D."/>
            <person name="Mohamoud Y."/>
            <person name="Shay R."/>
            <person name="Jin S."/>
            <person name="Zhang X."/>
            <person name="Lucey K."/>
            <person name="Ballor N.R."/>
            <person name="Ottesen E."/>
            <person name="Rosenthal R."/>
            <person name="Allen A."/>
            <person name="Leadbetter J.R."/>
            <person name="Paulsen I.T."/>
        </authorList>
    </citation>
    <scope>NUCLEOTIDE SEQUENCE [LARGE SCALE GENOMIC DNA]</scope>
    <source>
        <strain evidence="3">ATCC BAA-887 / DSM 12427 / ZAS-2</strain>
    </source>
</reference>
<dbReference type="STRING" id="545694.TREPR_0341"/>
<gene>
    <name evidence="2" type="ordered locus">TREPR_0341</name>
</gene>
<feature type="transmembrane region" description="Helical" evidence="1">
    <location>
        <begin position="231"/>
        <end position="247"/>
    </location>
</feature>
<name>F5YN39_TREPZ</name>
<keyword evidence="1" id="KW-0812">Transmembrane</keyword>
<accession>F5YN39</accession>
<dbReference type="RefSeq" id="WP_015709662.1">
    <property type="nucleotide sequence ID" value="NC_015578.1"/>
</dbReference>
<dbReference type="KEGG" id="tpi:TREPR_0341"/>
<evidence type="ECO:0000313" key="3">
    <source>
        <dbReference type="Proteomes" id="UP000009223"/>
    </source>
</evidence>
<keyword evidence="1" id="KW-0472">Membrane</keyword>
<evidence type="ECO:0000313" key="2">
    <source>
        <dbReference type="EMBL" id="AEF83600.1"/>
    </source>
</evidence>